<dbReference type="Proteomes" id="UP001054889">
    <property type="component" value="Unassembled WGS sequence"/>
</dbReference>
<feature type="compositionally biased region" description="Acidic residues" evidence="1">
    <location>
        <begin position="458"/>
        <end position="468"/>
    </location>
</feature>
<evidence type="ECO:0000313" key="4">
    <source>
        <dbReference type="Proteomes" id="UP001054889"/>
    </source>
</evidence>
<keyword evidence="4" id="KW-1185">Reference proteome</keyword>
<dbReference type="Pfam" id="PF12274">
    <property type="entry name" value="DUF3615"/>
    <property type="match status" value="1"/>
</dbReference>
<feature type="compositionally biased region" description="Basic and acidic residues" evidence="1">
    <location>
        <begin position="420"/>
        <end position="437"/>
    </location>
</feature>
<reference evidence="3" key="1">
    <citation type="journal article" date="2018" name="DNA Res.">
        <title>Multiple hybrid de novo genome assembly of finger millet, an orphan allotetraploid crop.</title>
        <authorList>
            <person name="Hatakeyama M."/>
            <person name="Aluri S."/>
            <person name="Balachadran M.T."/>
            <person name="Sivarajan S.R."/>
            <person name="Patrignani A."/>
            <person name="Gruter S."/>
            <person name="Poveda L."/>
            <person name="Shimizu-Inatsugi R."/>
            <person name="Baeten J."/>
            <person name="Francoijs K.J."/>
            <person name="Nataraja K.N."/>
            <person name="Reddy Y.A.N."/>
            <person name="Phadnis S."/>
            <person name="Ravikumar R.L."/>
            <person name="Schlapbach R."/>
            <person name="Sreeman S.M."/>
            <person name="Shimizu K.K."/>
        </authorList>
    </citation>
    <scope>NUCLEOTIDE SEQUENCE</scope>
</reference>
<dbReference type="InterPro" id="IPR022059">
    <property type="entry name" value="DUF3615"/>
</dbReference>
<reference evidence="3" key="2">
    <citation type="submission" date="2021-12" db="EMBL/GenBank/DDBJ databases">
        <title>Resequencing data analysis of finger millet.</title>
        <authorList>
            <person name="Hatakeyama M."/>
            <person name="Aluri S."/>
            <person name="Balachadran M.T."/>
            <person name="Sivarajan S.R."/>
            <person name="Poveda L."/>
            <person name="Shimizu-Inatsugi R."/>
            <person name="Schlapbach R."/>
            <person name="Sreeman S.M."/>
            <person name="Shimizu K.K."/>
        </authorList>
    </citation>
    <scope>NUCLEOTIDE SEQUENCE</scope>
</reference>
<feature type="region of interest" description="Disordered" evidence="1">
    <location>
        <begin position="388"/>
        <end position="473"/>
    </location>
</feature>
<dbReference type="AlphaFoldDB" id="A0AAV5E054"/>
<dbReference type="EMBL" id="BQKI01000072">
    <property type="protein sequence ID" value="GJN16040.1"/>
    <property type="molecule type" value="Genomic_DNA"/>
</dbReference>
<evidence type="ECO:0000259" key="2">
    <source>
        <dbReference type="Pfam" id="PF12274"/>
    </source>
</evidence>
<protein>
    <recommendedName>
        <fullName evidence="2">DUF3615 domain-containing protein</fullName>
    </recommendedName>
</protein>
<feature type="region of interest" description="Disordered" evidence="1">
    <location>
        <begin position="531"/>
        <end position="550"/>
    </location>
</feature>
<feature type="domain" description="DUF3615" evidence="2">
    <location>
        <begin position="162"/>
        <end position="233"/>
    </location>
</feature>
<accession>A0AAV5E054</accession>
<evidence type="ECO:0000256" key="1">
    <source>
        <dbReference type="SAM" id="MobiDB-lite"/>
    </source>
</evidence>
<comment type="caution">
    <text evidence="3">The sequence shown here is derived from an EMBL/GenBank/DDBJ whole genome shotgun (WGS) entry which is preliminary data.</text>
</comment>
<gene>
    <name evidence="3" type="primary">gb02990</name>
    <name evidence="3" type="ORF">PR202_gb02990</name>
</gene>
<name>A0AAV5E054_ELECO</name>
<proteinExistence type="predicted"/>
<organism evidence="3 4">
    <name type="scientific">Eleusine coracana subsp. coracana</name>
    <dbReference type="NCBI Taxonomy" id="191504"/>
    <lineage>
        <taxon>Eukaryota</taxon>
        <taxon>Viridiplantae</taxon>
        <taxon>Streptophyta</taxon>
        <taxon>Embryophyta</taxon>
        <taxon>Tracheophyta</taxon>
        <taxon>Spermatophyta</taxon>
        <taxon>Magnoliopsida</taxon>
        <taxon>Liliopsida</taxon>
        <taxon>Poales</taxon>
        <taxon>Poaceae</taxon>
        <taxon>PACMAD clade</taxon>
        <taxon>Chloridoideae</taxon>
        <taxon>Cynodonteae</taxon>
        <taxon>Eleusininae</taxon>
        <taxon>Eleusine</taxon>
    </lineage>
</organism>
<evidence type="ECO:0000313" key="3">
    <source>
        <dbReference type="EMBL" id="GJN16040.1"/>
    </source>
</evidence>
<feature type="compositionally biased region" description="Low complexity" evidence="1">
    <location>
        <begin position="397"/>
        <end position="407"/>
    </location>
</feature>
<sequence length="901" mass="97302">MAASPTDVRNTQQSRADRLARLKSKEFCQGKSKFFLEHQVLREKDENKGYDANIHGWRYACQLPLPKEMWPDASKFGRNALDQHAKEEAARRHKKQNKLHREEECHWKRTQEELLRQQERIASWKSLLLDQHLQEERVEAPLSKIEESHVSNIRMAVCFINCKNPGIKYKFKEITAKNTIVDFSSTHVHYNFIAYSLTNGFELLFAEVDVTLKCESRVLQCCTIQSGPHVLTCGSPSSALKLLSAEDKIKDVDAVLADAKKATTCGFDFKAIVERDLRIPVLYFLSENHKSAGAEADALLRTLDQASFILKKPFDGDDVCNLWRDIAWRKCCLNYSKPGGDSGQGSSGGGGGGKGLLRPWAVSSALDDDGEEEERVHFREIRGFRGGRKRKGVIDNPGSPSGSSSAAPPAPARHRGRPAKNREKTDDAAEQETDHLAKKPCSKKAKNNGESASLPVMPDDEAMDDDVEPLQPPQPKQSLFVQSVLQTLDVPPYNPSIFADAVERSSNVISFSGSGNTTAVAPTALPPVFSSTPAPTAPELPPANQAPQAPAPALPLVHHQQQQTPAGNVISNIIAPAAAETAMPTAIAEKEADLQLQQLLARAFGPFPYQGPLPPPAMQQDKFAAPLLNFNTMSNIPLPLQQPSTIAAGDLFTGGTVGGGEDDIIEAADDDVTQHEAGGDYGNTASTLMQSLQLVGAAARDEDDEVAGMMAAYNTTAEPHLMVAPQHVGDDVAAMYNYNSNDNAAIFFNDNNGDPFGAPHQVPAYDVNDPAMAGGAFDGNATAAFMAAPGFDAATQSQVATEEDPAAMFASDGNLEDYSFPLEALIAADDMQVYDTGLAGQQGGATEGAAHDAAGMYLDVGEGGMENWGVGPADEIALFDDMLMNNSGSDLFPHYMNDGRQ</sequence>